<dbReference type="Gene3D" id="3.30.70.20">
    <property type="match status" value="1"/>
</dbReference>
<keyword evidence="1" id="KW-1133">Transmembrane helix</keyword>
<keyword evidence="1" id="KW-0472">Membrane</keyword>
<dbReference type="InterPro" id="IPR001623">
    <property type="entry name" value="DnaJ_domain"/>
</dbReference>
<evidence type="ECO:0000256" key="1">
    <source>
        <dbReference type="SAM" id="Phobius"/>
    </source>
</evidence>
<dbReference type="PANTHER" id="PTHR45295">
    <property type="entry name" value="CHAPERONE PROTEIN DNAJ C76, CHLOROPLASTIC"/>
    <property type="match status" value="1"/>
</dbReference>
<reference evidence="3 4" key="2">
    <citation type="journal article" date="2017" name="Nature">
        <title>The Apostasia genome and the evolution of orchids.</title>
        <authorList>
            <person name="Zhang G.Q."/>
            <person name="Liu K.W."/>
            <person name="Li Z."/>
            <person name="Lohaus R."/>
            <person name="Hsiao Y.Y."/>
            <person name="Niu S.C."/>
            <person name="Wang J.Y."/>
            <person name="Lin Y.C."/>
            <person name="Xu Q."/>
            <person name="Chen L.J."/>
            <person name="Yoshida K."/>
            <person name="Fujiwara S."/>
            <person name="Wang Z.W."/>
            <person name="Zhang Y.Q."/>
            <person name="Mitsuda N."/>
            <person name="Wang M."/>
            <person name="Liu G.H."/>
            <person name="Pecoraro L."/>
            <person name="Huang H.X."/>
            <person name="Xiao X.J."/>
            <person name="Lin M."/>
            <person name="Wu X.Y."/>
            <person name="Wu W.L."/>
            <person name="Chen Y.Y."/>
            <person name="Chang S.B."/>
            <person name="Sakamoto S."/>
            <person name="Ohme-Takagi M."/>
            <person name="Yagi M."/>
            <person name="Zeng S.J."/>
            <person name="Shen C.Y."/>
            <person name="Yeh C.M."/>
            <person name="Luo Y.B."/>
            <person name="Tsai W.C."/>
            <person name="Van de Peer Y."/>
            <person name="Liu Z.J."/>
        </authorList>
    </citation>
    <scope>NUCLEOTIDE SEQUENCE [LARGE SCALE GENOMIC DNA]</scope>
    <source>
        <tissue evidence="3">The whole plant</tissue>
    </source>
</reference>
<proteinExistence type="predicted"/>
<accession>A0A2I0XIP3</accession>
<name>A0A2I0XIP3_9ASPA</name>
<dbReference type="Gene3D" id="1.10.287.110">
    <property type="entry name" value="DnaJ domain"/>
    <property type="match status" value="1"/>
</dbReference>
<dbReference type="OrthoDB" id="376357at2759"/>
<dbReference type="SUPFAM" id="SSF54862">
    <property type="entry name" value="4Fe-4S ferredoxins"/>
    <property type="match status" value="1"/>
</dbReference>
<dbReference type="SUPFAM" id="SSF46565">
    <property type="entry name" value="Chaperone J-domain"/>
    <property type="match status" value="1"/>
</dbReference>
<sequence>MASAALSVNGAKASPWVTACGFKKQWKNQSARLKDIRCEARSGGGGGGRRGSAVASWAGEYDLYSLLGVERTSETGEIRKAYRALQKKCHPDIAGPVGHDMAILLNQVYSVLSDPASRYAYDRERSKHLEFQGYTGKPIYSRWLGNQAEQRAVFVDEVKCIGCLKCALHANNTFAIESAYGRARVVAQWADSEDKIFDAIKTCPVDCISVVERSDLAALEFLMSKQPRGYVRMTGGNNVGVRVANVFDEVKKFQRKFDEMNAKASAKNSQESDLQKKSRTSVMDAVRSISNWLYWQKVSSAETQLSLTDSSTKPSPPNVKKLQEAAAKLKARATTGFANRPTASHDDEEYWTPLLTLPTQSASSLTTSSASGKPEPQIGSTIKEKNNEAIDEEISRQNKTNPLALGIPLSMAVISAVVNGSKGRDSSFGHGLQEHIGGSFALEIVNSFELQVILAGITWFFIGLVIVTVIGFFGEKDVSRR</sequence>
<dbReference type="AlphaFoldDB" id="A0A2I0XIP3"/>
<evidence type="ECO:0000313" key="3">
    <source>
        <dbReference type="EMBL" id="PKU87793.1"/>
    </source>
</evidence>
<gene>
    <name evidence="3" type="primary">ATJ20</name>
    <name evidence="3" type="ORF">MA16_Dca019030</name>
</gene>
<organism evidence="3 4">
    <name type="scientific">Dendrobium catenatum</name>
    <dbReference type="NCBI Taxonomy" id="906689"/>
    <lineage>
        <taxon>Eukaryota</taxon>
        <taxon>Viridiplantae</taxon>
        <taxon>Streptophyta</taxon>
        <taxon>Embryophyta</taxon>
        <taxon>Tracheophyta</taxon>
        <taxon>Spermatophyta</taxon>
        <taxon>Magnoliopsida</taxon>
        <taxon>Liliopsida</taxon>
        <taxon>Asparagales</taxon>
        <taxon>Orchidaceae</taxon>
        <taxon>Epidendroideae</taxon>
        <taxon>Malaxideae</taxon>
        <taxon>Dendrobiinae</taxon>
        <taxon>Dendrobium</taxon>
    </lineage>
</organism>
<dbReference type="Proteomes" id="UP000233837">
    <property type="component" value="Unassembled WGS sequence"/>
</dbReference>
<evidence type="ECO:0000313" key="4">
    <source>
        <dbReference type="Proteomes" id="UP000233837"/>
    </source>
</evidence>
<reference evidence="3 4" key="1">
    <citation type="journal article" date="2016" name="Sci. Rep.">
        <title>The Dendrobium catenatum Lindl. genome sequence provides insights into polysaccharide synthase, floral development and adaptive evolution.</title>
        <authorList>
            <person name="Zhang G.Q."/>
            <person name="Xu Q."/>
            <person name="Bian C."/>
            <person name="Tsai W.C."/>
            <person name="Yeh C.M."/>
            <person name="Liu K.W."/>
            <person name="Yoshida K."/>
            <person name="Zhang L.S."/>
            <person name="Chang S.B."/>
            <person name="Chen F."/>
            <person name="Shi Y."/>
            <person name="Su Y.Y."/>
            <person name="Zhang Y.Q."/>
            <person name="Chen L.J."/>
            <person name="Yin Y."/>
            <person name="Lin M."/>
            <person name="Huang H."/>
            <person name="Deng H."/>
            <person name="Wang Z.W."/>
            <person name="Zhu S.L."/>
            <person name="Zhao X."/>
            <person name="Deng C."/>
            <person name="Niu S.C."/>
            <person name="Huang J."/>
            <person name="Wang M."/>
            <person name="Liu G.H."/>
            <person name="Yang H.J."/>
            <person name="Xiao X.J."/>
            <person name="Hsiao Y.Y."/>
            <person name="Wu W.L."/>
            <person name="Chen Y.Y."/>
            <person name="Mitsuda N."/>
            <person name="Ohme-Takagi M."/>
            <person name="Luo Y.B."/>
            <person name="Van de Peer Y."/>
            <person name="Liu Z.J."/>
        </authorList>
    </citation>
    <scope>NUCLEOTIDE SEQUENCE [LARGE SCALE GENOMIC DNA]</scope>
    <source>
        <tissue evidence="3">The whole plant</tissue>
    </source>
</reference>
<dbReference type="SMART" id="SM00271">
    <property type="entry name" value="DnaJ"/>
    <property type="match status" value="1"/>
</dbReference>
<dbReference type="EMBL" id="KZ501851">
    <property type="protein sequence ID" value="PKU87793.1"/>
    <property type="molecule type" value="Genomic_DNA"/>
</dbReference>
<dbReference type="CDD" id="cd06257">
    <property type="entry name" value="DnaJ"/>
    <property type="match status" value="1"/>
</dbReference>
<dbReference type="STRING" id="906689.A0A2I0XIP3"/>
<dbReference type="PANTHER" id="PTHR45295:SF1">
    <property type="entry name" value="CHAPERONE PROTEIN DNAJ C76, CHLOROPLASTIC"/>
    <property type="match status" value="1"/>
</dbReference>
<protein>
    <submittedName>
        <fullName evidence="3">Chaperone protein dnaJ 20, chloroplastic</fullName>
    </submittedName>
</protein>
<feature type="domain" description="J" evidence="2">
    <location>
        <begin position="62"/>
        <end position="125"/>
    </location>
</feature>
<keyword evidence="4" id="KW-1185">Reference proteome</keyword>
<dbReference type="GO" id="GO:0005783">
    <property type="term" value="C:endoplasmic reticulum"/>
    <property type="evidence" value="ECO:0007669"/>
    <property type="project" value="UniProtKB-ARBA"/>
</dbReference>
<evidence type="ECO:0000259" key="2">
    <source>
        <dbReference type="PROSITE" id="PS50076"/>
    </source>
</evidence>
<dbReference type="PROSITE" id="PS50076">
    <property type="entry name" value="DNAJ_2"/>
    <property type="match status" value="1"/>
</dbReference>
<keyword evidence="1" id="KW-0812">Transmembrane</keyword>
<dbReference type="InterPro" id="IPR036869">
    <property type="entry name" value="J_dom_sf"/>
</dbReference>
<dbReference type="Pfam" id="PF00226">
    <property type="entry name" value="DnaJ"/>
    <property type="match status" value="1"/>
</dbReference>
<feature type="transmembrane region" description="Helical" evidence="1">
    <location>
        <begin position="452"/>
        <end position="473"/>
    </location>
</feature>
<dbReference type="Pfam" id="PF13370">
    <property type="entry name" value="Fer4_13"/>
    <property type="match status" value="1"/>
</dbReference>